<dbReference type="RefSeq" id="WP_369209261.1">
    <property type="nucleotide sequence ID" value="NZ_JBFNXQ010000071.1"/>
</dbReference>
<proteinExistence type="predicted"/>
<reference evidence="2 3" key="1">
    <citation type="submission" date="2024-06" db="EMBL/GenBank/DDBJ databases">
        <title>Draft genome sequence of Geodermatophilus badlandi, a novel member of the Geodermatophilaceae isolated from badland sedimentary rocks in the Red desert, Wyoming, USA.</title>
        <authorList>
            <person name="Ben Tekaya S."/>
            <person name="Nouioui I."/>
            <person name="Flores G.M."/>
            <person name="Shaal M.N."/>
            <person name="Bredoire F."/>
            <person name="Basile F."/>
            <person name="Van Diepen L."/>
            <person name="Ward N.L."/>
        </authorList>
    </citation>
    <scope>NUCLEOTIDE SEQUENCE [LARGE SCALE GENOMIC DNA]</scope>
    <source>
        <strain evidence="2 3">WL48A</strain>
    </source>
</reference>
<dbReference type="Proteomes" id="UP001560045">
    <property type="component" value="Unassembled WGS sequence"/>
</dbReference>
<comment type="caution">
    <text evidence="2">The sequence shown here is derived from an EMBL/GenBank/DDBJ whole genome shotgun (WGS) entry which is preliminary data.</text>
</comment>
<accession>A0ABV3XIM2</accession>
<name>A0ABV3XIM2_9ACTN</name>
<evidence type="ECO:0000256" key="1">
    <source>
        <dbReference type="SAM" id="MobiDB-lite"/>
    </source>
</evidence>
<feature type="region of interest" description="Disordered" evidence="1">
    <location>
        <begin position="67"/>
        <end position="97"/>
    </location>
</feature>
<evidence type="ECO:0000313" key="2">
    <source>
        <dbReference type="EMBL" id="MEX5720439.1"/>
    </source>
</evidence>
<protein>
    <submittedName>
        <fullName evidence="2">Uncharacterized protein</fullName>
    </submittedName>
</protein>
<keyword evidence="3" id="KW-1185">Reference proteome</keyword>
<dbReference type="EMBL" id="JBFNXQ010000071">
    <property type="protein sequence ID" value="MEX5720439.1"/>
    <property type="molecule type" value="Genomic_DNA"/>
</dbReference>
<gene>
    <name evidence="2" type="ORF">ABQ292_18910</name>
</gene>
<evidence type="ECO:0000313" key="3">
    <source>
        <dbReference type="Proteomes" id="UP001560045"/>
    </source>
</evidence>
<sequence length="97" mass="9727">MTAAAVRTPAPALPCAASPEPVGLPELVERAALQTRVDRKYVLPLAAADDVLAGLARTTAVRVLDTGGQPARPCVQGTRAPGGDPGRLPPAGSTAPP</sequence>
<organism evidence="2 3">
    <name type="scientific">Geodermatophilus maliterrae</name>
    <dbReference type="NCBI Taxonomy" id="3162531"/>
    <lineage>
        <taxon>Bacteria</taxon>
        <taxon>Bacillati</taxon>
        <taxon>Actinomycetota</taxon>
        <taxon>Actinomycetes</taxon>
        <taxon>Geodermatophilales</taxon>
        <taxon>Geodermatophilaceae</taxon>
        <taxon>Geodermatophilus</taxon>
    </lineage>
</organism>